<keyword evidence="6" id="KW-1185">Reference proteome</keyword>
<reference evidence="5 6" key="1">
    <citation type="journal article" date="2017" name="Nat. Commun.">
        <title>Genome assembly with in vitro proximity ligation data and whole-genome triplication in lettuce.</title>
        <authorList>
            <person name="Reyes-Chin-Wo S."/>
            <person name="Wang Z."/>
            <person name="Yang X."/>
            <person name="Kozik A."/>
            <person name="Arikit S."/>
            <person name="Song C."/>
            <person name="Xia L."/>
            <person name="Froenicke L."/>
            <person name="Lavelle D.O."/>
            <person name="Truco M.J."/>
            <person name="Xia R."/>
            <person name="Zhu S."/>
            <person name="Xu C."/>
            <person name="Xu H."/>
            <person name="Xu X."/>
            <person name="Cox K."/>
            <person name="Korf I."/>
            <person name="Meyers B.C."/>
            <person name="Michelmore R.W."/>
        </authorList>
    </citation>
    <scope>NUCLEOTIDE SEQUENCE [LARGE SCALE GENOMIC DNA]</scope>
    <source>
        <strain evidence="6">cv. Salinas</strain>
        <tissue evidence="5">Seedlings</tissue>
    </source>
</reference>
<keyword evidence="1" id="KW-0436">Ligase</keyword>
<dbReference type="EMBL" id="NBSK02000005">
    <property type="protein sequence ID" value="KAJ0207801.1"/>
    <property type="molecule type" value="Genomic_DNA"/>
</dbReference>
<proteinExistence type="predicted"/>
<dbReference type="PANTHER" id="PTHR11587">
    <property type="entry name" value="ARGININOSUCCINATE SYNTHASE"/>
    <property type="match status" value="1"/>
</dbReference>
<name>A0A9R1XCL1_LACSA</name>
<dbReference type="SUPFAM" id="SSF52402">
    <property type="entry name" value="Adenine nucleotide alpha hydrolases-like"/>
    <property type="match status" value="1"/>
</dbReference>
<organism evidence="5 6">
    <name type="scientific">Lactuca sativa</name>
    <name type="common">Garden lettuce</name>
    <dbReference type="NCBI Taxonomy" id="4236"/>
    <lineage>
        <taxon>Eukaryota</taxon>
        <taxon>Viridiplantae</taxon>
        <taxon>Streptophyta</taxon>
        <taxon>Embryophyta</taxon>
        <taxon>Tracheophyta</taxon>
        <taxon>Spermatophyta</taxon>
        <taxon>Magnoliopsida</taxon>
        <taxon>eudicotyledons</taxon>
        <taxon>Gunneridae</taxon>
        <taxon>Pentapetalae</taxon>
        <taxon>asterids</taxon>
        <taxon>campanulids</taxon>
        <taxon>Asterales</taxon>
        <taxon>Asteraceae</taxon>
        <taxon>Cichorioideae</taxon>
        <taxon>Cichorieae</taxon>
        <taxon>Lactucinae</taxon>
        <taxon>Lactuca</taxon>
    </lineage>
</organism>
<accession>A0A9R1XCL1</accession>
<keyword evidence="2" id="KW-0547">Nucleotide-binding</keyword>
<feature type="domain" description="Arginosuccinate synthase-like N-terminal" evidence="4">
    <location>
        <begin position="80"/>
        <end position="176"/>
    </location>
</feature>
<dbReference type="AlphaFoldDB" id="A0A9R1XCL1"/>
<gene>
    <name evidence="5" type="ORF">LSAT_V11C500233700</name>
</gene>
<sequence>MAHLHVTTSAAKPLVPVPNRECKLGAKSSEFGGVAFVHHNTRNLSQACKNQGIQAVLASDKETDASSGTKERGLRGKLNKVVLAYSGGLDTSVIVPWLRENYGCEVVCFTADVGQGISELEGLETKAKASGACQLVVKDLTEEFVKDYVFPCLRAGAVYERKYLLGTSMARPVIAKVN</sequence>
<comment type="caution">
    <text evidence="5">The sequence shown here is derived from an EMBL/GenBank/DDBJ whole genome shotgun (WGS) entry which is preliminary data.</text>
</comment>
<dbReference type="Pfam" id="PF00764">
    <property type="entry name" value="Arginosuc_synth"/>
    <property type="match status" value="1"/>
</dbReference>
<dbReference type="InterPro" id="IPR014729">
    <property type="entry name" value="Rossmann-like_a/b/a_fold"/>
</dbReference>
<dbReference type="PANTHER" id="PTHR11587:SF2">
    <property type="entry name" value="ARGININOSUCCINATE SYNTHASE"/>
    <property type="match status" value="1"/>
</dbReference>
<evidence type="ECO:0000256" key="2">
    <source>
        <dbReference type="ARBA" id="ARBA00022741"/>
    </source>
</evidence>
<evidence type="ECO:0000259" key="4">
    <source>
        <dbReference type="Pfam" id="PF00764"/>
    </source>
</evidence>
<dbReference type="InterPro" id="IPR048267">
    <property type="entry name" value="Arginosuc_syn_N"/>
</dbReference>
<dbReference type="InterPro" id="IPR018223">
    <property type="entry name" value="Arginosuc_synth_CS"/>
</dbReference>
<dbReference type="GO" id="GO:0005524">
    <property type="term" value="F:ATP binding"/>
    <property type="evidence" value="ECO:0007669"/>
    <property type="project" value="UniProtKB-KW"/>
</dbReference>
<dbReference type="InterPro" id="IPR001518">
    <property type="entry name" value="Arginosuc_synth"/>
</dbReference>
<evidence type="ECO:0000256" key="1">
    <source>
        <dbReference type="ARBA" id="ARBA00022598"/>
    </source>
</evidence>
<dbReference type="GO" id="GO:0006526">
    <property type="term" value="P:L-arginine biosynthetic process"/>
    <property type="evidence" value="ECO:0007669"/>
    <property type="project" value="InterPro"/>
</dbReference>
<evidence type="ECO:0000256" key="3">
    <source>
        <dbReference type="ARBA" id="ARBA00022840"/>
    </source>
</evidence>
<protein>
    <recommendedName>
        <fullName evidence="4">Arginosuccinate synthase-like N-terminal domain-containing protein</fullName>
    </recommendedName>
</protein>
<dbReference type="Gene3D" id="3.40.50.620">
    <property type="entry name" value="HUPs"/>
    <property type="match status" value="1"/>
</dbReference>
<dbReference type="InterPro" id="IPR024074">
    <property type="entry name" value="AS_cat/multimer_dom_body"/>
</dbReference>
<dbReference type="PROSITE" id="PS00564">
    <property type="entry name" value="ARGININOSUCCIN_SYN_1"/>
    <property type="match status" value="1"/>
</dbReference>
<dbReference type="Gene3D" id="3.90.1260.10">
    <property type="entry name" value="Argininosuccinate synthetase, chain A, domain 2"/>
    <property type="match status" value="1"/>
</dbReference>
<keyword evidence="3" id="KW-0067">ATP-binding</keyword>
<evidence type="ECO:0000313" key="5">
    <source>
        <dbReference type="EMBL" id="KAJ0207801.1"/>
    </source>
</evidence>
<dbReference type="Proteomes" id="UP000235145">
    <property type="component" value="Unassembled WGS sequence"/>
</dbReference>
<evidence type="ECO:0000313" key="6">
    <source>
        <dbReference type="Proteomes" id="UP000235145"/>
    </source>
</evidence>
<dbReference type="GO" id="GO:0004055">
    <property type="term" value="F:argininosuccinate synthase activity"/>
    <property type="evidence" value="ECO:0007669"/>
    <property type="project" value="InterPro"/>
</dbReference>